<comment type="caution">
    <text evidence="1">The sequence shown here is derived from an EMBL/GenBank/DDBJ whole genome shotgun (WGS) entry which is preliminary data.</text>
</comment>
<dbReference type="EMBL" id="LAZR01067089">
    <property type="protein sequence ID" value="KKK52300.1"/>
    <property type="molecule type" value="Genomic_DNA"/>
</dbReference>
<name>A0A0F8WV45_9ZZZZ</name>
<sequence>MQMRNITNYQKRRQSKKIPRYLPLTVVGDNETKKSYLQTDKFNLPMKRNNNNLSQQKKVRFENNDSISFTIKNKKAKLFYKIEIPENFKRDQIGKIMIPKTASFKINDFFDGNFTNIINSIRFSTYDEAYIINLRNLPSSNTFLIIFEGDIESNLLNRLIRIQPAMIRDSTDTYDKYWLDVMIRDIEILEKIYESLNVNEINCSVKVGVERFFTTELPSSLKEGISALNNFLSVGRESNRIKLFSAWMRYRRSVNNVDKEELENFFRDLAKKFYLKDYIEIDPPFYLGEISSHEVEKIV</sequence>
<feature type="non-terminal residue" evidence="1">
    <location>
        <position position="299"/>
    </location>
</feature>
<proteinExistence type="predicted"/>
<accession>A0A0F8WV45</accession>
<protein>
    <submittedName>
        <fullName evidence="1">Uncharacterized protein</fullName>
    </submittedName>
</protein>
<organism evidence="1">
    <name type="scientific">marine sediment metagenome</name>
    <dbReference type="NCBI Taxonomy" id="412755"/>
    <lineage>
        <taxon>unclassified sequences</taxon>
        <taxon>metagenomes</taxon>
        <taxon>ecological metagenomes</taxon>
    </lineage>
</organism>
<gene>
    <name evidence="1" type="ORF">LCGC14_3106310</name>
</gene>
<evidence type="ECO:0000313" key="1">
    <source>
        <dbReference type="EMBL" id="KKK52300.1"/>
    </source>
</evidence>
<reference evidence="1" key="1">
    <citation type="journal article" date="2015" name="Nature">
        <title>Complex archaea that bridge the gap between prokaryotes and eukaryotes.</title>
        <authorList>
            <person name="Spang A."/>
            <person name="Saw J.H."/>
            <person name="Jorgensen S.L."/>
            <person name="Zaremba-Niedzwiedzka K."/>
            <person name="Martijn J."/>
            <person name="Lind A.E."/>
            <person name="van Eijk R."/>
            <person name="Schleper C."/>
            <person name="Guy L."/>
            <person name="Ettema T.J."/>
        </authorList>
    </citation>
    <scope>NUCLEOTIDE SEQUENCE</scope>
</reference>
<dbReference type="AlphaFoldDB" id="A0A0F8WV45"/>